<dbReference type="RefSeq" id="XP_002296412.1">
    <property type="nucleotide sequence ID" value="XM_002296376.1"/>
</dbReference>
<gene>
    <name evidence="3" type="ORF">THAPSDRAFT_8718</name>
</gene>
<dbReference type="GO" id="GO:0051999">
    <property type="term" value="P:mannosyl-inositol phosphorylceramide biosynthetic process"/>
    <property type="evidence" value="ECO:0000318"/>
    <property type="project" value="GO_Central"/>
</dbReference>
<dbReference type="Proteomes" id="UP000001449">
    <property type="component" value="Chromosome 11"/>
</dbReference>
<keyword evidence="2" id="KW-1133">Transmembrane helix</keyword>
<dbReference type="GO" id="GO:0000030">
    <property type="term" value="F:mannosyltransferase activity"/>
    <property type="evidence" value="ECO:0000318"/>
    <property type="project" value="GO_Central"/>
</dbReference>
<accession>B8LBU4</accession>
<sequence length="351" mass="39415">MALTKTKAKSTSKKRLIGLAFVCILLEINIISHLIRLHRDAQQLQTVSSTLPQEIVDAPSTSSAFKVKGMQWDTEKLMHCPDHTADATSRALYPLPLLKHQQTSPEVNTLRIPPNMIINSKDGHNSEPDFIQANIQSNLNKLPGWSMISDDDATCLQKIQRIDAYNSSEMMEQWFNSPQTKGMFKSDVCRMAQLYLHGGLYLDNDVELVSSAVLNDLKGGFDLVSSIALGGELIFQAILAAPPNHPLIWRAMKISVEVLFKGRKLDGWFGPAVVQAAIEEMYNQSYRLDTQSLLCKGVLLFSEVELQKDHPGMVNRTHERFCNVAVVDTNQQLYAFSRVKQWGTTDQMCHN</sequence>
<keyword evidence="2" id="KW-0472">Membrane</keyword>
<dbReference type="SUPFAM" id="SSF53448">
    <property type="entry name" value="Nucleotide-diphospho-sugar transferases"/>
    <property type="match status" value="1"/>
</dbReference>
<dbReference type="PANTHER" id="PTHR32385:SF15">
    <property type="entry name" value="INOSITOL PHOSPHOCERAMIDE MANNOSYLTRANSFERASE 1"/>
    <property type="match status" value="1"/>
</dbReference>
<dbReference type="PaxDb" id="35128-Thaps8718"/>
<feature type="transmembrane region" description="Helical" evidence="2">
    <location>
        <begin position="16"/>
        <end position="35"/>
    </location>
</feature>
<evidence type="ECO:0000256" key="2">
    <source>
        <dbReference type="SAM" id="Phobius"/>
    </source>
</evidence>
<evidence type="ECO:0000313" key="3">
    <source>
        <dbReference type="EMBL" id="EED87108.1"/>
    </source>
</evidence>
<dbReference type="InterPro" id="IPR007577">
    <property type="entry name" value="GlycoTrfase_DXD_sugar-bd_CS"/>
</dbReference>
<dbReference type="KEGG" id="tps:THAPSDRAFT_8718"/>
<evidence type="ECO:0000313" key="4">
    <source>
        <dbReference type="Proteomes" id="UP000001449"/>
    </source>
</evidence>
<reference evidence="3 4" key="1">
    <citation type="journal article" date="2004" name="Science">
        <title>The genome of the diatom Thalassiosira pseudonana: ecology, evolution, and metabolism.</title>
        <authorList>
            <person name="Armbrust E.V."/>
            <person name="Berges J.A."/>
            <person name="Bowler C."/>
            <person name="Green B.R."/>
            <person name="Martinez D."/>
            <person name="Putnam N.H."/>
            <person name="Zhou S."/>
            <person name="Allen A.E."/>
            <person name="Apt K.E."/>
            <person name="Bechner M."/>
            <person name="Brzezinski M.A."/>
            <person name="Chaal B.K."/>
            <person name="Chiovitti A."/>
            <person name="Davis A.K."/>
            <person name="Demarest M.S."/>
            <person name="Detter J.C."/>
            <person name="Glavina T."/>
            <person name="Goodstein D."/>
            <person name="Hadi M.Z."/>
            <person name="Hellsten U."/>
            <person name="Hildebrand M."/>
            <person name="Jenkins B.D."/>
            <person name="Jurka J."/>
            <person name="Kapitonov V.V."/>
            <person name="Kroger N."/>
            <person name="Lau W.W."/>
            <person name="Lane T.W."/>
            <person name="Larimer F.W."/>
            <person name="Lippmeier J.C."/>
            <person name="Lucas S."/>
            <person name="Medina M."/>
            <person name="Montsant A."/>
            <person name="Obornik M."/>
            <person name="Parker M.S."/>
            <person name="Palenik B."/>
            <person name="Pazour G.J."/>
            <person name="Richardson P.M."/>
            <person name="Rynearson T.A."/>
            <person name="Saito M.A."/>
            <person name="Schwartz D.C."/>
            <person name="Thamatrakoln K."/>
            <person name="Valentin K."/>
            <person name="Vardi A."/>
            <person name="Wilkerson F.P."/>
            <person name="Rokhsar D.S."/>
        </authorList>
    </citation>
    <scope>NUCLEOTIDE SEQUENCE [LARGE SCALE GENOMIC DNA]</scope>
    <source>
        <strain evidence="3 4">CCMP1335</strain>
    </source>
</reference>
<dbReference type="InterPro" id="IPR051706">
    <property type="entry name" value="Glycosyltransferase_domain"/>
</dbReference>
<name>B8LBU4_THAPS</name>
<proteinExistence type="predicted"/>
<evidence type="ECO:0000256" key="1">
    <source>
        <dbReference type="ARBA" id="ARBA00022679"/>
    </source>
</evidence>
<dbReference type="PANTHER" id="PTHR32385">
    <property type="entry name" value="MANNOSYL PHOSPHORYLINOSITOL CERAMIDE SYNTHASE"/>
    <property type="match status" value="1"/>
</dbReference>
<dbReference type="Pfam" id="PF04488">
    <property type="entry name" value="Gly_transf_sug"/>
    <property type="match status" value="1"/>
</dbReference>
<dbReference type="FunFam" id="3.90.550.20:FF:000020">
    <property type="entry name" value="Predicted protein"/>
    <property type="match status" value="1"/>
</dbReference>
<keyword evidence="4" id="KW-1185">Reference proteome</keyword>
<dbReference type="eggNOG" id="ENOG502SV7S">
    <property type="taxonomic scope" value="Eukaryota"/>
</dbReference>
<dbReference type="InParanoid" id="B8LBU4"/>
<reference evidence="3 4" key="2">
    <citation type="journal article" date="2008" name="Nature">
        <title>The Phaeodactylum genome reveals the evolutionary history of diatom genomes.</title>
        <authorList>
            <person name="Bowler C."/>
            <person name="Allen A.E."/>
            <person name="Badger J.H."/>
            <person name="Grimwood J."/>
            <person name="Jabbari K."/>
            <person name="Kuo A."/>
            <person name="Maheswari U."/>
            <person name="Martens C."/>
            <person name="Maumus F."/>
            <person name="Otillar R.P."/>
            <person name="Rayko E."/>
            <person name="Salamov A."/>
            <person name="Vandepoele K."/>
            <person name="Beszteri B."/>
            <person name="Gruber A."/>
            <person name="Heijde M."/>
            <person name="Katinka M."/>
            <person name="Mock T."/>
            <person name="Valentin K."/>
            <person name="Verret F."/>
            <person name="Berges J.A."/>
            <person name="Brownlee C."/>
            <person name="Cadoret J.P."/>
            <person name="Chiovitti A."/>
            <person name="Choi C.J."/>
            <person name="Coesel S."/>
            <person name="De Martino A."/>
            <person name="Detter J.C."/>
            <person name="Durkin C."/>
            <person name="Falciatore A."/>
            <person name="Fournet J."/>
            <person name="Haruta M."/>
            <person name="Huysman M.J."/>
            <person name="Jenkins B.D."/>
            <person name="Jiroutova K."/>
            <person name="Jorgensen R.E."/>
            <person name="Joubert Y."/>
            <person name="Kaplan A."/>
            <person name="Kroger N."/>
            <person name="Kroth P.G."/>
            <person name="La Roche J."/>
            <person name="Lindquist E."/>
            <person name="Lommer M."/>
            <person name="Martin-Jezequel V."/>
            <person name="Lopez P.J."/>
            <person name="Lucas S."/>
            <person name="Mangogna M."/>
            <person name="McGinnis K."/>
            <person name="Medlin L.K."/>
            <person name="Montsant A."/>
            <person name="Oudot-Le Secq M.P."/>
            <person name="Napoli C."/>
            <person name="Obornik M."/>
            <person name="Parker M.S."/>
            <person name="Petit J.L."/>
            <person name="Porcel B.M."/>
            <person name="Poulsen N."/>
            <person name="Robison M."/>
            <person name="Rychlewski L."/>
            <person name="Rynearson T.A."/>
            <person name="Schmutz J."/>
            <person name="Shapiro H."/>
            <person name="Siaut M."/>
            <person name="Stanley M."/>
            <person name="Sussman M.R."/>
            <person name="Taylor A.R."/>
            <person name="Vardi A."/>
            <person name="von Dassow P."/>
            <person name="Vyverman W."/>
            <person name="Willis A."/>
            <person name="Wyrwicz L.S."/>
            <person name="Rokhsar D.S."/>
            <person name="Weissenbach J."/>
            <person name="Armbrust E.V."/>
            <person name="Green B.R."/>
            <person name="Van de Peer Y."/>
            <person name="Grigoriev I.V."/>
        </authorList>
    </citation>
    <scope>NUCLEOTIDE SEQUENCE [LARGE SCALE GENOMIC DNA]</scope>
    <source>
        <strain evidence="3 4">CCMP1335</strain>
    </source>
</reference>
<organism evidence="3 4">
    <name type="scientific">Thalassiosira pseudonana</name>
    <name type="common">Marine diatom</name>
    <name type="synonym">Cyclotella nana</name>
    <dbReference type="NCBI Taxonomy" id="35128"/>
    <lineage>
        <taxon>Eukaryota</taxon>
        <taxon>Sar</taxon>
        <taxon>Stramenopiles</taxon>
        <taxon>Ochrophyta</taxon>
        <taxon>Bacillariophyta</taxon>
        <taxon>Coscinodiscophyceae</taxon>
        <taxon>Thalassiosirophycidae</taxon>
        <taxon>Thalassiosirales</taxon>
        <taxon>Thalassiosiraceae</taxon>
        <taxon>Thalassiosira</taxon>
    </lineage>
</organism>
<dbReference type="HOGENOM" id="CLU_791068_0_0_1"/>
<dbReference type="InterPro" id="IPR029044">
    <property type="entry name" value="Nucleotide-diphossugar_trans"/>
</dbReference>
<keyword evidence="1" id="KW-0808">Transferase</keyword>
<dbReference type="AlphaFoldDB" id="B8LBU4"/>
<protein>
    <submittedName>
        <fullName evidence="3">Uncharacterized protein</fullName>
    </submittedName>
</protein>
<dbReference type="GeneID" id="7448297"/>
<keyword evidence="2" id="KW-0812">Transmembrane</keyword>
<dbReference type="GO" id="GO:0016020">
    <property type="term" value="C:membrane"/>
    <property type="evidence" value="ECO:0007669"/>
    <property type="project" value="GOC"/>
</dbReference>
<dbReference type="EMBL" id="DS999415">
    <property type="protein sequence ID" value="EED87108.1"/>
    <property type="molecule type" value="Genomic_DNA"/>
</dbReference>
<dbReference type="Gene3D" id="3.90.550.20">
    <property type="match status" value="1"/>
</dbReference>